<reference evidence="2" key="1">
    <citation type="journal article" date="2015" name="PLoS Genet.">
        <title>Genome Sequence and Transcriptome Analyses of Chrysochromulina tobin: Metabolic Tools for Enhanced Algal Fitness in the Prominent Order Prymnesiales (Haptophyceae).</title>
        <authorList>
            <person name="Hovde B.T."/>
            <person name="Deodato C.R."/>
            <person name="Hunsperger H.M."/>
            <person name="Ryken S.A."/>
            <person name="Yost W."/>
            <person name="Jha R.K."/>
            <person name="Patterson J."/>
            <person name="Monnat R.J. Jr."/>
            <person name="Barlow S.B."/>
            <person name="Starkenburg S.R."/>
            <person name="Cattolico R.A."/>
        </authorList>
    </citation>
    <scope>NUCLEOTIDE SEQUENCE</scope>
    <source>
        <strain evidence="2">CCMP291</strain>
    </source>
</reference>
<name>A0A0M0K6P1_9EUKA</name>
<dbReference type="OrthoDB" id="200619at2759"/>
<dbReference type="AlphaFoldDB" id="A0A0M0K6P1"/>
<dbReference type="EMBL" id="JWZX01001338">
    <property type="protein sequence ID" value="KOO34058.1"/>
    <property type="molecule type" value="Genomic_DNA"/>
</dbReference>
<proteinExistence type="predicted"/>
<evidence type="ECO:0000313" key="1">
    <source>
        <dbReference type="EMBL" id="KOO34058.1"/>
    </source>
</evidence>
<protein>
    <submittedName>
        <fullName evidence="1">Uncharacterized protein</fullName>
    </submittedName>
</protein>
<evidence type="ECO:0000313" key="2">
    <source>
        <dbReference type="Proteomes" id="UP000037460"/>
    </source>
</evidence>
<accession>A0A0M0K6P1</accession>
<dbReference type="Proteomes" id="UP000037460">
    <property type="component" value="Unassembled WGS sequence"/>
</dbReference>
<keyword evidence="2" id="KW-1185">Reference proteome</keyword>
<sequence>MALLVAMLTGLANTDLTVYHVNPLHEGVVPVNMNTADLRGDIFFDLRSKVLPIECASNPQSKDCTNEEVVDNDLVITKLILSVKGEFGEYGRCNACNASDIDPFSRLPCHGQNYLCTCGNFENASDCSSQKPAGAENITNSFGHFGMCSWDNWIKAPWACWGFSVINKTAGPGKNMWYSTTAAGWCDAPGASPATCTWSAKVLKIVNKTCSDNSVHSAVEEYDALHDGRFAKCPHSTPGPSRNISDVCWIYSFYATSPAPELQAAFRAAAQMAVEEVEVRKRRAS</sequence>
<organism evidence="1 2">
    <name type="scientific">Chrysochromulina tobinii</name>
    <dbReference type="NCBI Taxonomy" id="1460289"/>
    <lineage>
        <taxon>Eukaryota</taxon>
        <taxon>Haptista</taxon>
        <taxon>Haptophyta</taxon>
        <taxon>Prymnesiophyceae</taxon>
        <taxon>Prymnesiales</taxon>
        <taxon>Chrysochromulinaceae</taxon>
        <taxon>Chrysochromulina</taxon>
    </lineage>
</organism>
<gene>
    <name evidence="1" type="ORF">Ctob_014780</name>
</gene>
<comment type="caution">
    <text evidence="1">The sequence shown here is derived from an EMBL/GenBank/DDBJ whole genome shotgun (WGS) entry which is preliminary data.</text>
</comment>